<sequence>MEENAAAERIHLRERGDVMITEEITLFYDDQNCVVLPGKIFAAEDIVLAAAGSLTCIRALYKNAVRANALERFAYCVVSDTEYAAGTAEKKIVQMLNKVLRERKPGGIILYTSCTEIITKMDYDRIKEALSNPGKIPVEVLYRGPMVKRFRNVRKDLNDILLRIAYSGRTVRAVRKVLPPVTPDFEGIASALQVWDTYNFLLSAGGCDGCFSAPAGLKKPYQLTKTRFNNLEAAVGCEDRLSVLLEKDLQERADGRLCCLLSSAVPHLLGVDSVHLASQMSEKGLPTVYLESDGFHSGNEGISRMYLTFVRKFAGETEADAPGSGKQHCGVGILGSHLLASAAEGKISHGIEHLHRDGYDVFLPEEHPLGEIGKLAGTRFNWVVSAEGLEAAYWIKEKFQIPVLAALPVGKRSMLQWRNRVAGMMKKRNPEELKKEGVWLEVPEVSADNDSRSALLIGDPVLTHGIALYLKEMRGFHRVTRAVYAPVQTMENWYRRVLKMADGDTLAESGIQEEKLSDVVYFRSGSHADKLFREHDLIIGDRIFKTSAEEEEVERKWLDLPDPLLSHGIITEHKDYTIFGKKGAAWLDTFLDCSS</sequence>
<dbReference type="Pfam" id="PF00148">
    <property type="entry name" value="Oxidored_nitro"/>
    <property type="match status" value="1"/>
</dbReference>
<keyword evidence="3" id="KW-1185">Reference proteome</keyword>
<accession>A0A7X2PAQ3</accession>
<organism evidence="2 3">
    <name type="scientific">Bilifractor porci</name>
    <dbReference type="NCBI Taxonomy" id="2606636"/>
    <lineage>
        <taxon>Bacteria</taxon>
        <taxon>Bacillati</taxon>
        <taxon>Bacillota</taxon>
        <taxon>Clostridia</taxon>
        <taxon>Lachnospirales</taxon>
        <taxon>Lachnospiraceae</taxon>
        <taxon>Bilifractor</taxon>
    </lineage>
</organism>
<feature type="domain" description="Nitrogenase/oxidoreductase component 1" evidence="1">
    <location>
        <begin position="196"/>
        <end position="473"/>
    </location>
</feature>
<evidence type="ECO:0000313" key="3">
    <source>
        <dbReference type="Proteomes" id="UP000466864"/>
    </source>
</evidence>
<name>A0A7X2PAQ3_9FIRM</name>
<dbReference type="GO" id="GO:0016491">
    <property type="term" value="F:oxidoreductase activity"/>
    <property type="evidence" value="ECO:0007669"/>
    <property type="project" value="InterPro"/>
</dbReference>
<gene>
    <name evidence="2" type="ORF">FYJ60_11425</name>
</gene>
<evidence type="ECO:0000259" key="1">
    <source>
        <dbReference type="Pfam" id="PF00148"/>
    </source>
</evidence>
<reference evidence="2 3" key="1">
    <citation type="submission" date="2019-08" db="EMBL/GenBank/DDBJ databases">
        <title>In-depth cultivation of the pig gut microbiome towards novel bacterial diversity and tailored functional studies.</title>
        <authorList>
            <person name="Wylensek D."/>
            <person name="Hitch T.C.A."/>
            <person name="Clavel T."/>
        </authorList>
    </citation>
    <scope>NUCLEOTIDE SEQUENCE [LARGE SCALE GENOMIC DNA]</scope>
    <source>
        <strain evidence="2 3">Oil+RF-744-WCA-WT-13</strain>
    </source>
</reference>
<dbReference type="Gene3D" id="3.40.50.1980">
    <property type="entry name" value="Nitrogenase molybdenum iron protein domain"/>
    <property type="match status" value="3"/>
</dbReference>
<dbReference type="Proteomes" id="UP000466864">
    <property type="component" value="Unassembled WGS sequence"/>
</dbReference>
<dbReference type="InterPro" id="IPR000510">
    <property type="entry name" value="Nase/OxRdtase_comp1"/>
</dbReference>
<comment type="caution">
    <text evidence="2">The sequence shown here is derived from an EMBL/GenBank/DDBJ whole genome shotgun (WGS) entry which is preliminary data.</text>
</comment>
<proteinExistence type="predicted"/>
<protein>
    <recommendedName>
        <fullName evidence="1">Nitrogenase/oxidoreductase component 1 domain-containing protein</fullName>
    </recommendedName>
</protein>
<dbReference type="EMBL" id="VUMV01000010">
    <property type="protein sequence ID" value="MST82911.1"/>
    <property type="molecule type" value="Genomic_DNA"/>
</dbReference>
<dbReference type="AlphaFoldDB" id="A0A7X2PAQ3"/>
<evidence type="ECO:0000313" key="2">
    <source>
        <dbReference type="EMBL" id="MST82911.1"/>
    </source>
</evidence>
<dbReference type="SUPFAM" id="SSF53807">
    <property type="entry name" value="Helical backbone' metal receptor"/>
    <property type="match status" value="1"/>
</dbReference>